<dbReference type="Ensembl" id="ENSMZET00005028500.1">
    <property type="protein sequence ID" value="ENSMZEP00005027621.1"/>
    <property type="gene ID" value="ENSMZEG00005020603.1"/>
</dbReference>
<organism evidence="1 2">
    <name type="scientific">Maylandia zebra</name>
    <name type="common">zebra mbuna</name>
    <dbReference type="NCBI Taxonomy" id="106582"/>
    <lineage>
        <taxon>Eukaryota</taxon>
        <taxon>Metazoa</taxon>
        <taxon>Chordata</taxon>
        <taxon>Craniata</taxon>
        <taxon>Vertebrata</taxon>
        <taxon>Euteleostomi</taxon>
        <taxon>Actinopterygii</taxon>
        <taxon>Neopterygii</taxon>
        <taxon>Teleostei</taxon>
        <taxon>Neoteleostei</taxon>
        <taxon>Acanthomorphata</taxon>
        <taxon>Ovalentaria</taxon>
        <taxon>Cichlomorphae</taxon>
        <taxon>Cichliformes</taxon>
        <taxon>Cichlidae</taxon>
        <taxon>African cichlids</taxon>
        <taxon>Pseudocrenilabrinae</taxon>
        <taxon>Haplochromini</taxon>
        <taxon>Maylandia</taxon>
        <taxon>Maylandia zebra complex</taxon>
    </lineage>
</organism>
<reference evidence="1" key="2">
    <citation type="submission" date="2025-08" db="UniProtKB">
        <authorList>
            <consortium name="Ensembl"/>
        </authorList>
    </citation>
    <scope>IDENTIFICATION</scope>
</reference>
<name>A0A3P9D0K6_9CICH</name>
<reference evidence="1" key="3">
    <citation type="submission" date="2025-09" db="UniProtKB">
        <authorList>
            <consortium name="Ensembl"/>
        </authorList>
    </citation>
    <scope>IDENTIFICATION</scope>
</reference>
<keyword evidence="2" id="KW-1185">Reference proteome</keyword>
<sequence length="86" mass="9225">GADRQMNNVQLTQPVALLRWLNSQTDSWASRLADSSRITEETSSRNSLSCPSPSGPPCCCCKITILSYSSIHLLPVIRGHVVGAAA</sequence>
<proteinExistence type="predicted"/>
<evidence type="ECO:0000313" key="2">
    <source>
        <dbReference type="Proteomes" id="UP000265160"/>
    </source>
</evidence>
<reference evidence="1 2" key="1">
    <citation type="journal article" date="2014" name="Nature">
        <title>The genomic substrate for adaptive radiation in African cichlid fish.</title>
        <authorList>
            <person name="Brawand D."/>
            <person name="Wagner C.E."/>
            <person name="Li Y.I."/>
            <person name="Malinsky M."/>
            <person name="Keller I."/>
            <person name="Fan S."/>
            <person name="Simakov O."/>
            <person name="Ng A.Y."/>
            <person name="Lim Z.W."/>
            <person name="Bezault E."/>
            <person name="Turner-Maier J."/>
            <person name="Johnson J."/>
            <person name="Alcazar R."/>
            <person name="Noh H.J."/>
            <person name="Russell P."/>
            <person name="Aken B."/>
            <person name="Alfoldi J."/>
            <person name="Amemiya C."/>
            <person name="Azzouzi N."/>
            <person name="Baroiller J.F."/>
            <person name="Barloy-Hubler F."/>
            <person name="Berlin A."/>
            <person name="Bloomquist R."/>
            <person name="Carleton K.L."/>
            <person name="Conte M.A."/>
            <person name="D'Cotta H."/>
            <person name="Eshel O."/>
            <person name="Gaffney L."/>
            <person name="Galibert F."/>
            <person name="Gante H.F."/>
            <person name="Gnerre S."/>
            <person name="Greuter L."/>
            <person name="Guyon R."/>
            <person name="Haddad N.S."/>
            <person name="Haerty W."/>
            <person name="Harris R.M."/>
            <person name="Hofmann H.A."/>
            <person name="Hourlier T."/>
            <person name="Hulata G."/>
            <person name="Jaffe D.B."/>
            <person name="Lara M."/>
            <person name="Lee A.P."/>
            <person name="MacCallum I."/>
            <person name="Mwaiko S."/>
            <person name="Nikaido M."/>
            <person name="Nishihara H."/>
            <person name="Ozouf-Costaz C."/>
            <person name="Penman D.J."/>
            <person name="Przybylski D."/>
            <person name="Rakotomanga M."/>
            <person name="Renn S.C.P."/>
            <person name="Ribeiro F.J."/>
            <person name="Ron M."/>
            <person name="Salzburger W."/>
            <person name="Sanchez-Pulido L."/>
            <person name="Santos M.E."/>
            <person name="Searle S."/>
            <person name="Sharpe T."/>
            <person name="Swofford R."/>
            <person name="Tan F.J."/>
            <person name="Williams L."/>
            <person name="Young S."/>
            <person name="Yin S."/>
            <person name="Okada N."/>
            <person name="Kocher T.D."/>
            <person name="Miska E.A."/>
            <person name="Lander E.S."/>
            <person name="Venkatesh B."/>
            <person name="Fernald R.D."/>
            <person name="Meyer A."/>
            <person name="Ponting C.P."/>
            <person name="Streelman J.T."/>
            <person name="Lindblad-Toh K."/>
            <person name="Seehausen O."/>
            <person name="Di Palma F."/>
        </authorList>
    </citation>
    <scope>NUCLEOTIDE SEQUENCE</scope>
</reference>
<dbReference type="Proteomes" id="UP000265160">
    <property type="component" value="LG3"/>
</dbReference>
<accession>A0A3P9D0K6</accession>
<evidence type="ECO:0000313" key="1">
    <source>
        <dbReference type="Ensembl" id="ENSMZEP00005027621.1"/>
    </source>
</evidence>
<protein>
    <submittedName>
        <fullName evidence="1">Uncharacterized protein</fullName>
    </submittedName>
</protein>
<dbReference type="AlphaFoldDB" id="A0A3P9D0K6"/>